<evidence type="ECO:0000256" key="3">
    <source>
        <dbReference type="ARBA" id="ARBA00022448"/>
    </source>
</evidence>
<dbReference type="Gene3D" id="1.20.1560.10">
    <property type="entry name" value="ABC transporter type 1, transmembrane domain"/>
    <property type="match status" value="1"/>
</dbReference>
<keyword evidence="5" id="KW-0547">Nucleotide-binding</keyword>
<protein>
    <recommendedName>
        <fullName evidence="9">ABC transmembrane type-1 domain-containing protein</fullName>
    </recommendedName>
</protein>
<keyword evidence="3" id="KW-0813">Transport</keyword>
<organism evidence="11 12">
    <name type="scientific">Rotaria magnacalcarata</name>
    <dbReference type="NCBI Taxonomy" id="392030"/>
    <lineage>
        <taxon>Eukaryota</taxon>
        <taxon>Metazoa</taxon>
        <taxon>Spiralia</taxon>
        <taxon>Gnathifera</taxon>
        <taxon>Rotifera</taxon>
        <taxon>Eurotatoria</taxon>
        <taxon>Bdelloidea</taxon>
        <taxon>Philodinida</taxon>
        <taxon>Philodinidae</taxon>
        <taxon>Rotaria</taxon>
    </lineage>
</organism>
<evidence type="ECO:0000313" key="10">
    <source>
        <dbReference type="EMBL" id="CAF4162665.1"/>
    </source>
</evidence>
<evidence type="ECO:0000259" key="9">
    <source>
        <dbReference type="PROSITE" id="PS50929"/>
    </source>
</evidence>
<dbReference type="InterPro" id="IPR036640">
    <property type="entry name" value="ABC1_TM_sf"/>
</dbReference>
<evidence type="ECO:0000256" key="7">
    <source>
        <dbReference type="ARBA" id="ARBA00022989"/>
    </source>
</evidence>
<dbReference type="Proteomes" id="UP000681967">
    <property type="component" value="Unassembled WGS sequence"/>
</dbReference>
<evidence type="ECO:0000313" key="12">
    <source>
        <dbReference type="Proteomes" id="UP000681720"/>
    </source>
</evidence>
<evidence type="ECO:0000256" key="6">
    <source>
        <dbReference type="ARBA" id="ARBA00022840"/>
    </source>
</evidence>
<evidence type="ECO:0000256" key="8">
    <source>
        <dbReference type="ARBA" id="ARBA00023136"/>
    </source>
</evidence>
<evidence type="ECO:0000313" key="11">
    <source>
        <dbReference type="EMBL" id="CAF4285881.1"/>
    </source>
</evidence>
<dbReference type="AlphaFoldDB" id="A0A8S2TJV7"/>
<feature type="non-terminal residue" evidence="11">
    <location>
        <position position="1"/>
    </location>
</feature>
<evidence type="ECO:0000256" key="1">
    <source>
        <dbReference type="ARBA" id="ARBA00004141"/>
    </source>
</evidence>
<dbReference type="EMBL" id="CAJOBJ010033338">
    <property type="protein sequence ID" value="CAF4285881.1"/>
    <property type="molecule type" value="Genomic_DNA"/>
</dbReference>
<keyword evidence="7" id="KW-1133">Transmembrane helix</keyword>
<proteinExistence type="inferred from homology"/>
<reference evidence="11" key="1">
    <citation type="submission" date="2021-02" db="EMBL/GenBank/DDBJ databases">
        <authorList>
            <person name="Nowell W R."/>
        </authorList>
    </citation>
    <scope>NUCLEOTIDE SEQUENCE</scope>
</reference>
<name>A0A8S2TJV7_9BILA</name>
<dbReference type="Proteomes" id="UP000681720">
    <property type="component" value="Unassembled WGS sequence"/>
</dbReference>
<dbReference type="SUPFAM" id="SSF90123">
    <property type="entry name" value="ABC transporter transmembrane region"/>
    <property type="match status" value="1"/>
</dbReference>
<dbReference type="GO" id="GO:0005524">
    <property type="term" value="F:ATP binding"/>
    <property type="evidence" value="ECO:0007669"/>
    <property type="project" value="UniProtKB-KW"/>
</dbReference>
<gene>
    <name evidence="10" type="ORF">BYL167_LOCUS22051</name>
    <name evidence="11" type="ORF">GIL414_LOCUS25178</name>
</gene>
<sequence length="50" mass="5820">MFQRIIHCPISFFDLNPIGRILNRFTKDMAIVDEELPTTIFDFLPVGSIH</sequence>
<comment type="caution">
    <text evidence="11">The sequence shown here is derived from an EMBL/GenBank/DDBJ whole genome shotgun (WGS) entry which is preliminary data.</text>
</comment>
<dbReference type="EMBL" id="CAJOBH010011410">
    <property type="protein sequence ID" value="CAF4162665.1"/>
    <property type="molecule type" value="Genomic_DNA"/>
</dbReference>
<feature type="domain" description="ABC transmembrane type-1" evidence="9">
    <location>
        <begin position="1"/>
        <end position="44"/>
    </location>
</feature>
<dbReference type="InterPro" id="IPR050173">
    <property type="entry name" value="ABC_transporter_C-like"/>
</dbReference>
<dbReference type="PANTHER" id="PTHR24223:SF456">
    <property type="entry name" value="MULTIDRUG RESISTANCE-ASSOCIATED PROTEIN LETHAL(2)03659"/>
    <property type="match status" value="1"/>
</dbReference>
<evidence type="ECO:0000256" key="4">
    <source>
        <dbReference type="ARBA" id="ARBA00022692"/>
    </source>
</evidence>
<evidence type="ECO:0000256" key="5">
    <source>
        <dbReference type="ARBA" id="ARBA00022741"/>
    </source>
</evidence>
<accession>A0A8S2TJV7</accession>
<comment type="similarity">
    <text evidence="2">Belongs to the ABC transporter superfamily. ABCC family. Conjugate transporter (TC 3.A.1.208) subfamily.</text>
</comment>
<evidence type="ECO:0000256" key="2">
    <source>
        <dbReference type="ARBA" id="ARBA00009726"/>
    </source>
</evidence>
<dbReference type="InterPro" id="IPR011527">
    <property type="entry name" value="ABC1_TM_dom"/>
</dbReference>
<keyword evidence="4" id="KW-0812">Transmembrane</keyword>
<dbReference type="GO" id="GO:0016020">
    <property type="term" value="C:membrane"/>
    <property type="evidence" value="ECO:0007669"/>
    <property type="project" value="UniProtKB-SubCell"/>
</dbReference>
<comment type="subcellular location">
    <subcellularLocation>
        <location evidence="1">Membrane</location>
        <topology evidence="1">Multi-pass membrane protein</topology>
    </subcellularLocation>
</comment>
<dbReference type="Pfam" id="PF00664">
    <property type="entry name" value="ABC_membrane"/>
    <property type="match status" value="1"/>
</dbReference>
<dbReference type="PANTHER" id="PTHR24223">
    <property type="entry name" value="ATP-BINDING CASSETTE SUB-FAMILY C"/>
    <property type="match status" value="1"/>
</dbReference>
<dbReference type="PROSITE" id="PS50929">
    <property type="entry name" value="ABC_TM1F"/>
    <property type="match status" value="1"/>
</dbReference>
<keyword evidence="6" id="KW-0067">ATP-binding</keyword>
<keyword evidence="8" id="KW-0472">Membrane</keyword>
<dbReference type="GO" id="GO:0140359">
    <property type="term" value="F:ABC-type transporter activity"/>
    <property type="evidence" value="ECO:0007669"/>
    <property type="project" value="InterPro"/>
</dbReference>